<dbReference type="InterPro" id="IPR040980">
    <property type="entry name" value="SWI2_SNF2"/>
</dbReference>
<reference evidence="2 3" key="1">
    <citation type="journal article" date="2016" name="Appl. Environ. Microbiol.">
        <title>Function and Phylogeny of Bacterial Butyryl Coenzyme A:Acetate Transferases and Their Diversity in the Proximal Colon of Swine.</title>
        <authorList>
            <person name="Trachsel J."/>
            <person name="Bayles D.O."/>
            <person name="Looft T."/>
            <person name="Levine U.Y."/>
            <person name="Allen H.K."/>
        </authorList>
    </citation>
    <scope>NUCLEOTIDE SEQUENCE [LARGE SCALE GENOMIC DNA]</scope>
    <source>
        <strain evidence="2 3">68-3-10</strain>
    </source>
</reference>
<dbReference type="GO" id="GO:0009035">
    <property type="term" value="F:type I site-specific deoxyribonuclease activity"/>
    <property type="evidence" value="ECO:0007669"/>
    <property type="project" value="UniProtKB-EC"/>
</dbReference>
<dbReference type="GO" id="GO:0003677">
    <property type="term" value="F:DNA binding"/>
    <property type="evidence" value="ECO:0007669"/>
    <property type="project" value="UniProtKB-KW"/>
</dbReference>
<protein>
    <recommendedName>
        <fullName evidence="1">Helicase ATP-binding domain-containing protein</fullName>
    </recommendedName>
</protein>
<dbReference type="Gene3D" id="3.90.1570.50">
    <property type="match status" value="1"/>
</dbReference>
<name>A0A1Q9JGQ4_9FIRM</name>
<dbReference type="SMART" id="SM00487">
    <property type="entry name" value="DEXDc"/>
    <property type="match status" value="1"/>
</dbReference>
<dbReference type="GO" id="GO:0005524">
    <property type="term" value="F:ATP binding"/>
    <property type="evidence" value="ECO:0007669"/>
    <property type="project" value="UniProtKB-KW"/>
</dbReference>
<dbReference type="InterPro" id="IPR014001">
    <property type="entry name" value="Helicase_ATP-bd"/>
</dbReference>
<dbReference type="GO" id="GO:0009307">
    <property type="term" value="P:DNA restriction-modification system"/>
    <property type="evidence" value="ECO:0007669"/>
    <property type="project" value="UniProtKB-KW"/>
</dbReference>
<feature type="domain" description="Helicase ATP-binding" evidence="1">
    <location>
        <begin position="298"/>
        <end position="498"/>
    </location>
</feature>
<dbReference type="Gene3D" id="3.40.50.300">
    <property type="entry name" value="P-loop containing nucleotide triphosphate hydrolases"/>
    <property type="match status" value="1"/>
</dbReference>
<dbReference type="EMBL" id="MJIE01000001">
    <property type="protein sequence ID" value="OLR55388.1"/>
    <property type="molecule type" value="Genomic_DNA"/>
</dbReference>
<evidence type="ECO:0000313" key="2">
    <source>
        <dbReference type="EMBL" id="OLR55388.1"/>
    </source>
</evidence>
<dbReference type="STRING" id="1261640.BHK98_04480"/>
<dbReference type="SUPFAM" id="SSF52540">
    <property type="entry name" value="P-loop containing nucleoside triphosphate hydrolases"/>
    <property type="match status" value="1"/>
</dbReference>
<dbReference type="AlphaFoldDB" id="A0A1Q9JGQ4"/>
<gene>
    <name evidence="2" type="ORF">BHK98_04480</name>
</gene>
<comment type="caution">
    <text evidence="2">The sequence shown here is derived from an EMBL/GenBank/DDBJ whole genome shotgun (WGS) entry which is preliminary data.</text>
</comment>
<evidence type="ECO:0000259" key="1">
    <source>
        <dbReference type="PROSITE" id="PS51192"/>
    </source>
</evidence>
<dbReference type="RefSeq" id="WP_075712383.1">
    <property type="nucleotide sequence ID" value="NZ_MJIE01000001.1"/>
</dbReference>
<dbReference type="Pfam" id="PF04313">
    <property type="entry name" value="HSDR_N"/>
    <property type="match status" value="1"/>
</dbReference>
<sequence length="504" mass="57565">MPIRADQLKEKEDYQRLIIDQLQDNNHFRERPNTAYKPGLAMDTEVLLEFLEDTQSDTMDLLRRMYKNRTEETIINYINSEINKDSRGLIDVIKHGVEFDNGATLKLMYRKPDSTINTEAVENYKKNIFSVMQEVYHKDDERIDLVLFLNGLAIFAVELKCNTSGQSVDDAIRQYKEERDASTRLFKTRVGVFAAFAMDLNEVYFTTELKGADTFFNPFNIGENFGKGNPHNENGINVSYMWEKIWTKDNILFLIERFIYIKKKERRNPDTGKIKKAKELIFPRFHQLRAVERVMNDVIINHTSCNYLIEHSAGSGKTETISWLAHILATVHDDANQNVFDSVLVITDRIVVDRQLQEAILGIEHKSGQVKVMDDKCDSEDLASALGGNTKIIVTTIHKFYYILNNNLLGNLKDKKFAVLIDEAHSSTEGVYMQSVTSVLTNEESDGDGDDKTEEDKMLEEIQKSGKQSNVSMIAFTATPKPDTIQLFGTLNAIGKKNPLICTP</sequence>
<dbReference type="Proteomes" id="UP000187404">
    <property type="component" value="Unassembled WGS sequence"/>
</dbReference>
<dbReference type="PROSITE" id="PS51192">
    <property type="entry name" value="HELICASE_ATP_BIND_1"/>
    <property type="match status" value="1"/>
</dbReference>
<dbReference type="InterPro" id="IPR007409">
    <property type="entry name" value="Restrct_endonuc_type1_HsdR_N"/>
</dbReference>
<proteinExistence type="predicted"/>
<keyword evidence="3" id="KW-1185">Reference proteome</keyword>
<dbReference type="PANTHER" id="PTHR42927:SF1">
    <property type="entry name" value="HELICASE SUPERFAMILY 1 AND 2 DOMAIN-CONTAINING PROTEIN"/>
    <property type="match status" value="1"/>
</dbReference>
<dbReference type="Pfam" id="PF18766">
    <property type="entry name" value="SWI2_SNF2"/>
    <property type="match status" value="1"/>
</dbReference>
<dbReference type="InterPro" id="IPR027417">
    <property type="entry name" value="P-loop_NTPase"/>
</dbReference>
<dbReference type="PANTHER" id="PTHR42927">
    <property type="entry name" value="HELICASE SUPERFAMILY 1 AND 2 DOMAIN-CONTAINING PROTEIN"/>
    <property type="match status" value="1"/>
</dbReference>
<accession>A0A1Q9JGQ4</accession>
<organism evidence="2 3">
    <name type="scientific">Hornefia porci</name>
    <dbReference type="NCBI Taxonomy" id="2652292"/>
    <lineage>
        <taxon>Bacteria</taxon>
        <taxon>Bacillati</taxon>
        <taxon>Bacillota</taxon>
        <taxon>Clostridia</taxon>
        <taxon>Peptostreptococcales</taxon>
        <taxon>Anaerovoracaceae</taxon>
        <taxon>Hornefia</taxon>
    </lineage>
</organism>
<evidence type="ECO:0000313" key="3">
    <source>
        <dbReference type="Proteomes" id="UP000187404"/>
    </source>
</evidence>